<dbReference type="GO" id="GO:0005829">
    <property type="term" value="C:cytosol"/>
    <property type="evidence" value="ECO:0007669"/>
    <property type="project" value="TreeGrafter"/>
</dbReference>
<dbReference type="InterPro" id="IPR048364">
    <property type="entry name" value="Hikeshi-like_C"/>
</dbReference>
<dbReference type="GO" id="GO:0005634">
    <property type="term" value="C:nucleus"/>
    <property type="evidence" value="ECO:0007669"/>
    <property type="project" value="TreeGrafter"/>
</dbReference>
<evidence type="ECO:0000259" key="3">
    <source>
        <dbReference type="Pfam" id="PF21057"/>
    </source>
</evidence>
<organism evidence="4 5">
    <name type="scientific">Dimorphilus gyrociliatus</name>
    <dbReference type="NCBI Taxonomy" id="2664684"/>
    <lineage>
        <taxon>Eukaryota</taxon>
        <taxon>Metazoa</taxon>
        <taxon>Spiralia</taxon>
        <taxon>Lophotrochozoa</taxon>
        <taxon>Annelida</taxon>
        <taxon>Polychaeta</taxon>
        <taxon>Polychaeta incertae sedis</taxon>
        <taxon>Dinophilidae</taxon>
        <taxon>Dimorphilus</taxon>
    </lineage>
</organism>
<evidence type="ECO:0000256" key="1">
    <source>
        <dbReference type="ARBA" id="ARBA00006623"/>
    </source>
</evidence>
<proteinExistence type="inferred from homology"/>
<accession>A0A7I8W8U0</accession>
<feature type="domain" description="Hikeshi-like N-terminal" evidence="2">
    <location>
        <begin position="5"/>
        <end position="126"/>
    </location>
</feature>
<dbReference type="EMBL" id="CAJFCJ010000021">
    <property type="protein sequence ID" value="CAD5124545.1"/>
    <property type="molecule type" value="Genomic_DNA"/>
</dbReference>
<comment type="similarity">
    <text evidence="1">Belongs to the OPI10 family.</text>
</comment>
<reference evidence="4 5" key="1">
    <citation type="submission" date="2020-08" db="EMBL/GenBank/DDBJ databases">
        <authorList>
            <person name="Hejnol A."/>
        </authorList>
    </citation>
    <scope>NUCLEOTIDE SEQUENCE [LARGE SCALE GENOMIC DNA]</scope>
</reference>
<evidence type="ECO:0000259" key="2">
    <source>
        <dbReference type="Pfam" id="PF05603"/>
    </source>
</evidence>
<sequence>MFGVIVPGKMVQTELVQISENQIVCNIPDHENVHHIVVFLTGQTPIPDNYGAAIYLSWPGSGSEQSWTLLGHVTNEKPSAMFKISGVKPKESGNGMNSVAMSSTCAQLGIAIESAAEIYNQTPASNTVPSNLANFQEFSFKMCENLFNYISSFSIKREQIHFAASETFVPMSALQGWYKNFLRKIDNDPNFWKS</sequence>
<gene>
    <name evidence="4" type="ORF">DGYR_LOCUS12080</name>
</gene>
<name>A0A7I8W8U0_9ANNE</name>
<keyword evidence="5" id="KW-1185">Reference proteome</keyword>
<dbReference type="PANTHER" id="PTHR12925:SF0">
    <property type="entry name" value="PROTEIN HIKESHI"/>
    <property type="match status" value="1"/>
</dbReference>
<dbReference type="Proteomes" id="UP000549394">
    <property type="component" value="Unassembled WGS sequence"/>
</dbReference>
<dbReference type="GO" id="GO:0061608">
    <property type="term" value="F:nuclear import signal receptor activity"/>
    <property type="evidence" value="ECO:0007669"/>
    <property type="project" value="TreeGrafter"/>
</dbReference>
<dbReference type="AlphaFoldDB" id="A0A7I8W8U0"/>
<feature type="domain" description="Hikeshi-like C-terminal" evidence="3">
    <location>
        <begin position="134"/>
        <end position="193"/>
    </location>
</feature>
<dbReference type="Pfam" id="PF21057">
    <property type="entry name" value="Hikeshi-like_C"/>
    <property type="match status" value="1"/>
</dbReference>
<dbReference type="OrthoDB" id="10248398at2759"/>
<dbReference type="Pfam" id="PF05603">
    <property type="entry name" value="Hikeshi-like_N"/>
    <property type="match status" value="1"/>
</dbReference>
<evidence type="ECO:0000313" key="4">
    <source>
        <dbReference type="EMBL" id="CAD5124545.1"/>
    </source>
</evidence>
<dbReference type="PANTHER" id="PTHR12925">
    <property type="entry name" value="HIKESHI FAMILY MEMBER"/>
    <property type="match status" value="1"/>
</dbReference>
<protein>
    <submittedName>
        <fullName evidence="4">Uncharacterized protein</fullName>
    </submittedName>
</protein>
<dbReference type="InterPro" id="IPR031318">
    <property type="entry name" value="OPI10"/>
</dbReference>
<evidence type="ECO:0000313" key="5">
    <source>
        <dbReference type="Proteomes" id="UP000549394"/>
    </source>
</evidence>
<dbReference type="GO" id="GO:0006606">
    <property type="term" value="P:protein import into nucleus"/>
    <property type="evidence" value="ECO:0007669"/>
    <property type="project" value="TreeGrafter"/>
</dbReference>
<comment type="caution">
    <text evidence="4">The sequence shown here is derived from an EMBL/GenBank/DDBJ whole genome shotgun (WGS) entry which is preliminary data.</text>
</comment>
<dbReference type="InterPro" id="IPR008493">
    <property type="entry name" value="Hikeshi-like_N"/>
</dbReference>